<dbReference type="Pfam" id="PF01822">
    <property type="entry name" value="WSC"/>
    <property type="match status" value="1"/>
</dbReference>
<dbReference type="SMART" id="SM00321">
    <property type="entry name" value="WSC"/>
    <property type="match status" value="1"/>
</dbReference>
<organism evidence="3 4">
    <name type="scientific">Dactylonectria macrodidyma</name>
    <dbReference type="NCBI Taxonomy" id="307937"/>
    <lineage>
        <taxon>Eukaryota</taxon>
        <taxon>Fungi</taxon>
        <taxon>Dikarya</taxon>
        <taxon>Ascomycota</taxon>
        <taxon>Pezizomycotina</taxon>
        <taxon>Sordariomycetes</taxon>
        <taxon>Hypocreomycetidae</taxon>
        <taxon>Hypocreales</taxon>
        <taxon>Nectriaceae</taxon>
        <taxon>Dactylonectria</taxon>
    </lineage>
</organism>
<reference evidence="3" key="1">
    <citation type="journal article" date="2021" name="Nat. Commun.">
        <title>Genetic determinants of endophytism in the Arabidopsis root mycobiome.</title>
        <authorList>
            <person name="Mesny F."/>
            <person name="Miyauchi S."/>
            <person name="Thiergart T."/>
            <person name="Pickel B."/>
            <person name="Atanasova L."/>
            <person name="Karlsson M."/>
            <person name="Huettel B."/>
            <person name="Barry K.W."/>
            <person name="Haridas S."/>
            <person name="Chen C."/>
            <person name="Bauer D."/>
            <person name="Andreopoulos W."/>
            <person name="Pangilinan J."/>
            <person name="LaButti K."/>
            <person name="Riley R."/>
            <person name="Lipzen A."/>
            <person name="Clum A."/>
            <person name="Drula E."/>
            <person name="Henrissat B."/>
            <person name="Kohler A."/>
            <person name="Grigoriev I.V."/>
            <person name="Martin F.M."/>
            <person name="Hacquard S."/>
        </authorList>
    </citation>
    <scope>NUCLEOTIDE SEQUENCE</scope>
    <source>
        <strain evidence="3">MPI-CAGE-AT-0147</strain>
    </source>
</reference>
<comment type="caution">
    <text evidence="3">The sequence shown here is derived from an EMBL/GenBank/DDBJ whole genome shotgun (WGS) entry which is preliminary data.</text>
</comment>
<keyword evidence="1" id="KW-0677">Repeat</keyword>
<gene>
    <name evidence="3" type="ORF">EDB81DRAFT_605748</name>
</gene>
<name>A0A9P9E6Z9_9HYPO</name>
<accession>A0A9P9E6Z9</accession>
<feature type="non-terminal residue" evidence="3">
    <location>
        <position position="1"/>
    </location>
</feature>
<evidence type="ECO:0000259" key="2">
    <source>
        <dbReference type="PROSITE" id="PS51212"/>
    </source>
</evidence>
<feature type="domain" description="WSC" evidence="2">
    <location>
        <begin position="71"/>
        <end position="159"/>
    </location>
</feature>
<dbReference type="InterPro" id="IPR051589">
    <property type="entry name" value="Sialate-O-sulfotransferase"/>
</dbReference>
<dbReference type="PANTHER" id="PTHR45964:SF5">
    <property type="entry name" value="WSCD FAMILY MEMBER CG9164"/>
    <property type="match status" value="1"/>
</dbReference>
<protein>
    <recommendedName>
        <fullName evidence="2">WSC domain-containing protein</fullName>
    </recommendedName>
</protein>
<dbReference type="EMBL" id="JAGMUV010000017">
    <property type="protein sequence ID" value="KAH7131126.1"/>
    <property type="molecule type" value="Genomic_DNA"/>
</dbReference>
<evidence type="ECO:0000313" key="3">
    <source>
        <dbReference type="EMBL" id="KAH7131126.1"/>
    </source>
</evidence>
<dbReference type="InterPro" id="IPR002889">
    <property type="entry name" value="WSC_carb-bd"/>
</dbReference>
<sequence length="159" mass="16903">SQCYWGNEIGTKAKRVDPDECAVSCEGLVTEACGASKRIIIYENLAYEPPPSSEDPSSPVPTATVLPSVESFQSPSCYIDGSSPVVLTNGSSTRDDMTVEDCIELADGWRYAGLENGSDCLWGDLVVSSQQTDQAECTSGCAGKTTVACGARNRLLVYE</sequence>
<dbReference type="Proteomes" id="UP000738349">
    <property type="component" value="Unassembled WGS sequence"/>
</dbReference>
<evidence type="ECO:0000256" key="1">
    <source>
        <dbReference type="ARBA" id="ARBA00022737"/>
    </source>
</evidence>
<dbReference type="OrthoDB" id="5985073at2759"/>
<feature type="non-terminal residue" evidence="3">
    <location>
        <position position="159"/>
    </location>
</feature>
<evidence type="ECO:0000313" key="4">
    <source>
        <dbReference type="Proteomes" id="UP000738349"/>
    </source>
</evidence>
<dbReference type="PANTHER" id="PTHR45964">
    <property type="entry name" value="WSCD FAMILY MEMBER CG9164"/>
    <property type="match status" value="1"/>
</dbReference>
<dbReference type="PROSITE" id="PS51212">
    <property type="entry name" value="WSC"/>
    <property type="match status" value="1"/>
</dbReference>
<dbReference type="AlphaFoldDB" id="A0A9P9E6Z9"/>
<keyword evidence="4" id="KW-1185">Reference proteome</keyword>
<proteinExistence type="predicted"/>